<feature type="compositionally biased region" description="Basic and acidic residues" evidence="1">
    <location>
        <begin position="98"/>
        <end position="107"/>
    </location>
</feature>
<evidence type="ECO:0000313" key="4">
    <source>
        <dbReference type="Proteomes" id="UP000324800"/>
    </source>
</evidence>
<evidence type="ECO:0000313" key="3">
    <source>
        <dbReference type="EMBL" id="KAA6363043.1"/>
    </source>
</evidence>
<feature type="domain" description="C2" evidence="2">
    <location>
        <begin position="122"/>
        <end position="246"/>
    </location>
</feature>
<dbReference type="EMBL" id="SNRW01023392">
    <property type="protein sequence ID" value="KAA6363043.1"/>
    <property type="molecule type" value="Genomic_DNA"/>
</dbReference>
<dbReference type="InterPro" id="IPR035892">
    <property type="entry name" value="C2_domain_sf"/>
</dbReference>
<dbReference type="AlphaFoldDB" id="A0A5J4TYK9"/>
<protein>
    <recommendedName>
        <fullName evidence="2">C2 domain-containing protein</fullName>
    </recommendedName>
</protein>
<sequence length="271" mass="31942">KTKMRKENVKLRSIRKEVEIKLLEDERLQRGKEQKKQENILYNLQKAQNEQDESIKNSVRTLNTFQRENEKKFNTEMQQISQRTQKSKTARDVSTSKIDSRREKEIKMSTWRESVTKTARSRSDHSTHRTEYKAKDYENKKGIVKLNIKTIRSLPQECVAKSKSIYIQMQIGLKEKKSKTLKASSIVDVNEQFEIEFDPKETQDKELFIEVWIKNGEREEENEFVAGVAVLFFDYLNFPQKLDLKLIGDDDEATDSFSGEISMDIVYQPEK</sequence>
<feature type="compositionally biased region" description="Polar residues" evidence="1">
    <location>
        <begin position="75"/>
        <end position="84"/>
    </location>
</feature>
<gene>
    <name evidence="3" type="ORF">EZS28_041430</name>
</gene>
<feature type="region of interest" description="Disordered" evidence="1">
    <location>
        <begin position="75"/>
        <end position="131"/>
    </location>
</feature>
<proteinExistence type="predicted"/>
<dbReference type="Proteomes" id="UP000324800">
    <property type="component" value="Unassembled WGS sequence"/>
</dbReference>
<reference evidence="3 4" key="1">
    <citation type="submission" date="2019-03" db="EMBL/GenBank/DDBJ databases">
        <title>Single cell metagenomics reveals metabolic interactions within the superorganism composed of flagellate Streblomastix strix and complex community of Bacteroidetes bacteria on its surface.</title>
        <authorList>
            <person name="Treitli S.C."/>
            <person name="Kolisko M."/>
            <person name="Husnik F."/>
            <person name="Keeling P."/>
            <person name="Hampl V."/>
        </authorList>
    </citation>
    <scope>NUCLEOTIDE SEQUENCE [LARGE SCALE GENOMIC DNA]</scope>
    <source>
        <strain evidence="3">ST1C</strain>
    </source>
</reference>
<dbReference type="Gene3D" id="2.60.40.150">
    <property type="entry name" value="C2 domain"/>
    <property type="match status" value="1"/>
</dbReference>
<evidence type="ECO:0000259" key="2">
    <source>
        <dbReference type="PROSITE" id="PS50004"/>
    </source>
</evidence>
<dbReference type="OrthoDB" id="270970at2759"/>
<comment type="caution">
    <text evidence="3">The sequence shown here is derived from an EMBL/GenBank/DDBJ whole genome shotgun (WGS) entry which is preliminary data.</text>
</comment>
<name>A0A5J4TYK9_9EUKA</name>
<evidence type="ECO:0000256" key="1">
    <source>
        <dbReference type="SAM" id="MobiDB-lite"/>
    </source>
</evidence>
<accession>A0A5J4TYK9</accession>
<feature type="non-terminal residue" evidence="3">
    <location>
        <position position="1"/>
    </location>
</feature>
<dbReference type="InterPro" id="IPR000008">
    <property type="entry name" value="C2_dom"/>
</dbReference>
<feature type="compositionally biased region" description="Basic and acidic residues" evidence="1">
    <location>
        <begin position="121"/>
        <end position="131"/>
    </location>
</feature>
<dbReference type="PROSITE" id="PS50004">
    <property type="entry name" value="C2"/>
    <property type="match status" value="1"/>
</dbReference>
<organism evidence="3 4">
    <name type="scientific">Streblomastix strix</name>
    <dbReference type="NCBI Taxonomy" id="222440"/>
    <lineage>
        <taxon>Eukaryota</taxon>
        <taxon>Metamonada</taxon>
        <taxon>Preaxostyla</taxon>
        <taxon>Oxymonadida</taxon>
        <taxon>Streblomastigidae</taxon>
        <taxon>Streblomastix</taxon>
    </lineage>
</organism>